<feature type="chain" id="PRO_5022231583" evidence="1">
    <location>
        <begin position="25"/>
        <end position="164"/>
    </location>
</feature>
<sequence length="164" mass="17761">MHPGQHLLTTLLACALPSCFLAAAAQPQQLPLRARLCLPTRPAQPCVDLEVPETPQQYAIGLMERRSLPAHQGMWFRFSSQDVGFWMHRTRLPLDMVFLVGSETPVVTRVVAAVPPCEALPCPVISAGEPIDHMVELAAGQASRLGLEPGVAVSLTWLPAAEQP</sequence>
<dbReference type="Pfam" id="PF02643">
    <property type="entry name" value="DUF192"/>
    <property type="match status" value="1"/>
</dbReference>
<evidence type="ECO:0000313" key="2">
    <source>
        <dbReference type="EMBL" id="TGG96800.1"/>
    </source>
</evidence>
<dbReference type="InterPro" id="IPR003795">
    <property type="entry name" value="DUF192"/>
</dbReference>
<dbReference type="EMBL" id="SRMO01000001">
    <property type="protein sequence ID" value="TGG96800.1"/>
    <property type="molecule type" value="Genomic_DNA"/>
</dbReference>
<dbReference type="InterPro" id="IPR038695">
    <property type="entry name" value="Saro_0823-like_sf"/>
</dbReference>
<dbReference type="Proteomes" id="UP000317990">
    <property type="component" value="Unassembled WGS sequence"/>
</dbReference>
<name>A0A524RR46_9CHRO</name>
<dbReference type="PANTHER" id="PTHR37953:SF1">
    <property type="entry name" value="UPF0127 PROTEIN MJ1496"/>
    <property type="match status" value="1"/>
</dbReference>
<dbReference type="AlphaFoldDB" id="A0A524RR46"/>
<evidence type="ECO:0000256" key="1">
    <source>
        <dbReference type="SAM" id="SignalP"/>
    </source>
</evidence>
<feature type="signal peptide" evidence="1">
    <location>
        <begin position="1"/>
        <end position="24"/>
    </location>
</feature>
<keyword evidence="1" id="KW-0732">Signal</keyword>
<dbReference type="PANTHER" id="PTHR37953">
    <property type="entry name" value="UPF0127 PROTEIN MJ1496"/>
    <property type="match status" value="1"/>
</dbReference>
<gene>
    <name evidence="2" type="ORF">ERJ67_00080</name>
</gene>
<evidence type="ECO:0000313" key="3">
    <source>
        <dbReference type="Proteomes" id="UP000317990"/>
    </source>
</evidence>
<accession>A0A524RR46</accession>
<comment type="caution">
    <text evidence="2">The sequence shown here is derived from an EMBL/GenBank/DDBJ whole genome shotgun (WGS) entry which is preliminary data.</text>
</comment>
<organism evidence="2 3">
    <name type="scientific">Aphanocapsa feldmannii 277cV</name>
    <dbReference type="NCBI Taxonomy" id="2507553"/>
    <lineage>
        <taxon>Bacteria</taxon>
        <taxon>Bacillati</taxon>
        <taxon>Cyanobacteriota</taxon>
        <taxon>Cyanophyceae</taxon>
        <taxon>Oscillatoriophycideae</taxon>
        <taxon>Chroococcales</taxon>
        <taxon>Microcystaceae</taxon>
        <taxon>Aphanocapsa</taxon>
    </lineage>
</organism>
<protein>
    <submittedName>
        <fullName evidence="2">DUF192 domain-containing protein</fullName>
    </submittedName>
</protein>
<proteinExistence type="predicted"/>
<dbReference type="Gene3D" id="2.60.120.1140">
    <property type="entry name" value="Protein of unknown function DUF192"/>
    <property type="match status" value="1"/>
</dbReference>
<reference evidence="2 3" key="1">
    <citation type="journal article" date="2019" name="mSystems">
        <title>Life at home and on the roam: Genomic adaptions reflect the dual lifestyle of an intracellular, facultative symbiont.</title>
        <authorList>
            <person name="Burgsdorf I."/>
        </authorList>
    </citation>
    <scope>NUCLEOTIDE SEQUENCE [LARGE SCALE GENOMIC DNA]</scope>
    <source>
        <strain evidence="2">277cV</strain>
    </source>
</reference>